<dbReference type="EMBL" id="JAYMYQ010000010">
    <property type="protein sequence ID" value="KAK7308642.1"/>
    <property type="molecule type" value="Genomic_DNA"/>
</dbReference>
<feature type="compositionally biased region" description="Low complexity" evidence="7">
    <location>
        <begin position="174"/>
        <end position="188"/>
    </location>
</feature>
<dbReference type="SUPFAM" id="SSF47954">
    <property type="entry name" value="Cyclin-like"/>
    <property type="match status" value="2"/>
</dbReference>
<dbReference type="InterPro" id="IPR004367">
    <property type="entry name" value="Cyclin_C-dom"/>
</dbReference>
<keyword evidence="10" id="KW-1185">Reference proteome</keyword>
<evidence type="ECO:0000256" key="1">
    <source>
        <dbReference type="ARBA" id="ARBA00011177"/>
    </source>
</evidence>
<evidence type="ECO:0000256" key="2">
    <source>
        <dbReference type="ARBA" id="ARBA00022618"/>
    </source>
</evidence>
<sequence>MTIRSRKLKRKLHPEPPSLTINKKLRSKLPRRRRRQISPVLFARISGVNPRFSVDSSSGYEFAGREVSCNSTIASAVFTRKGKTNSRNRVSSDFSRNQRFEKRNKNEVEVSESSCVDSNSGVHERSRSLILKFRSARETRNVKESYNVSEACAKSEITCEEQDNSKSGDGSLKVSSNSNRNDVVSLSSGVRATSFEEEKNRGKENRATESEYSQANCAGLIAQSMIKQESNYDAVSDLACSEQLQFSCCDGESEYCSSQGTVFSDHSENFDECSQLELSDYTPSLFIDSGSQFSQGSVGETPSPTYSLFLQYRKEFSTLASPVLNASSSVDDEASLRVKFVSFEDSDDEDSYRMLRKRERRQVFQWNYGERYFSTTEFGEIVLQQRAQMVHWIVEQSYRKQLRQETMFLGVNLLDRFLSKGYFKAKRNLHIVGIACLTLATRIEENQQYNRVGQKNFYIGSLVYSRCEVVAMEWMVQEVLEFQCFLPTIYNFLWFYLKAANADAVMEKRVKYLAVLALSAHEQLCYWPSTVAAALVILACLEVNQNASRKVIGICLKIVKTLALSVELCVPFSECSISTLDQKMRICLNAWRAWSGCYAIYDYILVGMETLDMQFSLVAIVPNHLKTNGFLMSS</sequence>
<dbReference type="SMART" id="SM00385">
    <property type="entry name" value="CYCLIN"/>
    <property type="match status" value="1"/>
</dbReference>
<evidence type="ECO:0000256" key="7">
    <source>
        <dbReference type="SAM" id="MobiDB-lite"/>
    </source>
</evidence>
<comment type="caution">
    <text evidence="9">The sequence shown here is derived from an EMBL/GenBank/DDBJ whole genome shotgun (WGS) entry which is preliminary data.</text>
</comment>
<comment type="subunit">
    <text evidence="1">Interacts with the CDC2 protein kinase to form a serine/threonine kinase holoenzyme complex also known as maturation promoting factor (MPF). The cyclin subunit imparts substrate specificity to the complex.</text>
</comment>
<dbReference type="InterPro" id="IPR039361">
    <property type="entry name" value="Cyclin"/>
</dbReference>
<keyword evidence="3 6" id="KW-0195">Cyclin</keyword>
<evidence type="ECO:0000256" key="3">
    <source>
        <dbReference type="ARBA" id="ARBA00023127"/>
    </source>
</evidence>
<feature type="region of interest" description="Disordered" evidence="7">
    <location>
        <begin position="162"/>
        <end position="209"/>
    </location>
</feature>
<organism evidence="9 10">
    <name type="scientific">Canavalia gladiata</name>
    <name type="common">Sword bean</name>
    <name type="synonym">Dolichos gladiatus</name>
    <dbReference type="NCBI Taxonomy" id="3824"/>
    <lineage>
        <taxon>Eukaryota</taxon>
        <taxon>Viridiplantae</taxon>
        <taxon>Streptophyta</taxon>
        <taxon>Embryophyta</taxon>
        <taxon>Tracheophyta</taxon>
        <taxon>Spermatophyta</taxon>
        <taxon>Magnoliopsida</taxon>
        <taxon>eudicotyledons</taxon>
        <taxon>Gunneridae</taxon>
        <taxon>Pentapetalae</taxon>
        <taxon>rosids</taxon>
        <taxon>fabids</taxon>
        <taxon>Fabales</taxon>
        <taxon>Fabaceae</taxon>
        <taxon>Papilionoideae</taxon>
        <taxon>50 kb inversion clade</taxon>
        <taxon>NPAAA clade</taxon>
        <taxon>indigoferoid/millettioid clade</taxon>
        <taxon>Phaseoleae</taxon>
        <taxon>Canavalia</taxon>
    </lineage>
</organism>
<proteinExistence type="inferred from homology"/>
<keyword evidence="2" id="KW-0132">Cell division</keyword>
<dbReference type="InterPro" id="IPR048258">
    <property type="entry name" value="Cyclins_cyclin-box"/>
</dbReference>
<evidence type="ECO:0000256" key="6">
    <source>
        <dbReference type="RuleBase" id="RU000383"/>
    </source>
</evidence>
<name>A0AAN9PSP1_CANGL</name>
<dbReference type="InterPro" id="IPR013763">
    <property type="entry name" value="Cyclin-like_dom"/>
</dbReference>
<keyword evidence="4" id="KW-0131">Cell cycle</keyword>
<evidence type="ECO:0000256" key="4">
    <source>
        <dbReference type="ARBA" id="ARBA00023306"/>
    </source>
</evidence>
<evidence type="ECO:0000256" key="5">
    <source>
        <dbReference type="ARBA" id="ARBA00032263"/>
    </source>
</evidence>
<comment type="similarity">
    <text evidence="6">Belongs to the cyclin family.</text>
</comment>
<reference evidence="9 10" key="1">
    <citation type="submission" date="2024-01" db="EMBL/GenBank/DDBJ databases">
        <title>The genomes of 5 underutilized Papilionoideae crops provide insights into root nodulation and disease resistanc.</title>
        <authorList>
            <person name="Jiang F."/>
        </authorList>
    </citation>
    <scope>NUCLEOTIDE SEQUENCE [LARGE SCALE GENOMIC DNA]</scope>
    <source>
        <strain evidence="9">LVBAO_FW01</strain>
        <tissue evidence="9">Leaves</tissue>
    </source>
</reference>
<accession>A0AAN9PSP1</accession>
<dbReference type="InterPro" id="IPR036915">
    <property type="entry name" value="Cyclin-like_sf"/>
</dbReference>
<gene>
    <name evidence="9" type="ORF">VNO77_42262</name>
</gene>
<feature type="compositionally biased region" description="Basic and acidic residues" evidence="7">
    <location>
        <begin position="194"/>
        <end position="209"/>
    </location>
</feature>
<dbReference type="AlphaFoldDB" id="A0AAN9PSP1"/>
<feature type="region of interest" description="Disordered" evidence="7">
    <location>
        <begin position="1"/>
        <end position="20"/>
    </location>
</feature>
<dbReference type="Pfam" id="PF00134">
    <property type="entry name" value="Cyclin_N"/>
    <property type="match status" value="1"/>
</dbReference>
<dbReference type="PROSITE" id="PS00292">
    <property type="entry name" value="CYCLINS"/>
    <property type="match status" value="1"/>
</dbReference>
<protein>
    <recommendedName>
        <fullName evidence="5">B-like cyclin</fullName>
    </recommendedName>
</protein>
<evidence type="ECO:0000313" key="9">
    <source>
        <dbReference type="EMBL" id="KAK7308642.1"/>
    </source>
</evidence>
<dbReference type="PANTHER" id="PTHR10177">
    <property type="entry name" value="CYCLINS"/>
    <property type="match status" value="1"/>
</dbReference>
<dbReference type="Gene3D" id="1.10.472.10">
    <property type="entry name" value="Cyclin-like"/>
    <property type="match status" value="2"/>
</dbReference>
<evidence type="ECO:0000313" key="10">
    <source>
        <dbReference type="Proteomes" id="UP001367508"/>
    </source>
</evidence>
<dbReference type="InterPro" id="IPR006671">
    <property type="entry name" value="Cyclin_N"/>
</dbReference>
<dbReference type="GO" id="GO:0051301">
    <property type="term" value="P:cell division"/>
    <property type="evidence" value="ECO:0007669"/>
    <property type="project" value="UniProtKB-KW"/>
</dbReference>
<evidence type="ECO:0000259" key="8">
    <source>
        <dbReference type="SMART" id="SM00385"/>
    </source>
</evidence>
<feature type="compositionally biased region" description="Basic residues" evidence="7">
    <location>
        <begin position="1"/>
        <end position="12"/>
    </location>
</feature>
<dbReference type="Proteomes" id="UP001367508">
    <property type="component" value="Unassembled WGS sequence"/>
</dbReference>
<dbReference type="Pfam" id="PF02984">
    <property type="entry name" value="Cyclin_C"/>
    <property type="match status" value="1"/>
</dbReference>
<feature type="domain" description="Cyclin-like" evidence="8">
    <location>
        <begin position="391"/>
        <end position="478"/>
    </location>
</feature>